<evidence type="ECO:0000256" key="7">
    <source>
        <dbReference type="ARBA" id="ARBA00023125"/>
    </source>
</evidence>
<dbReference type="InterPro" id="IPR011545">
    <property type="entry name" value="DEAD/DEAH_box_helicase_dom"/>
</dbReference>
<dbReference type="InterPro" id="IPR027417">
    <property type="entry name" value="P-loop_NTPase"/>
</dbReference>
<proteinExistence type="inferred from homology"/>
<dbReference type="SUPFAM" id="SSF52540">
    <property type="entry name" value="P-loop containing nucleoside triphosphate hydrolases"/>
    <property type="match status" value="1"/>
</dbReference>
<comment type="function">
    <text evidence="8">Initiates the restart of stalled replication forks, which reloads the replicative helicase on sites other than the origin of replication. Recognizes and binds to abandoned replication forks and remodels them to uncover a helicase loading site. Promotes assembly of the primosome at these replication forks.</text>
</comment>
<keyword evidence="3 8" id="KW-0479">Metal-binding</keyword>
<comment type="subunit">
    <text evidence="8">Component of the replication restart primosome.</text>
</comment>
<reference evidence="11 12" key="1">
    <citation type="submission" date="2020-11" db="EMBL/GenBank/DDBJ databases">
        <authorList>
            <person name="Peeters C."/>
        </authorList>
    </citation>
    <scope>NUCLEOTIDE SEQUENCE [LARGE SCALE GENOMIC DNA]</scope>
    <source>
        <strain evidence="11 12">LMG 7974</strain>
    </source>
</reference>
<dbReference type="CDD" id="cd17929">
    <property type="entry name" value="DEXHc_priA"/>
    <property type="match status" value="1"/>
</dbReference>
<keyword evidence="8" id="KW-0347">Helicase</keyword>
<evidence type="ECO:0000256" key="3">
    <source>
        <dbReference type="ARBA" id="ARBA00022723"/>
    </source>
</evidence>
<feature type="binding site" evidence="8">
    <location>
        <position position="336"/>
    </location>
    <ligand>
        <name>Zn(2+)</name>
        <dbReference type="ChEBI" id="CHEBI:29105"/>
        <label>1</label>
    </ligand>
</feature>
<dbReference type="PROSITE" id="PS51192">
    <property type="entry name" value="HELICASE_ATP_BIND_1"/>
    <property type="match status" value="1"/>
</dbReference>
<evidence type="ECO:0000259" key="9">
    <source>
        <dbReference type="PROSITE" id="PS51192"/>
    </source>
</evidence>
<dbReference type="EC" id="5.6.2.4" evidence="8"/>
<feature type="binding site" evidence="8">
    <location>
        <position position="373"/>
    </location>
    <ligand>
        <name>Zn(2+)</name>
        <dbReference type="ChEBI" id="CHEBI:29105"/>
        <label>1</label>
    </ligand>
</feature>
<feature type="binding site" evidence="8">
    <location>
        <position position="333"/>
    </location>
    <ligand>
        <name>Zn(2+)</name>
        <dbReference type="ChEBI" id="CHEBI:29105"/>
        <label>1</label>
    </ligand>
</feature>
<keyword evidence="12" id="KW-1185">Reference proteome</keyword>
<comment type="catalytic activity">
    <reaction evidence="8">
        <text>ATP + H2O = ADP + phosphate + H(+)</text>
        <dbReference type="Rhea" id="RHEA:13065"/>
        <dbReference type="ChEBI" id="CHEBI:15377"/>
        <dbReference type="ChEBI" id="CHEBI:15378"/>
        <dbReference type="ChEBI" id="CHEBI:30616"/>
        <dbReference type="ChEBI" id="CHEBI:43474"/>
        <dbReference type="ChEBI" id="CHEBI:456216"/>
        <dbReference type="EC" id="5.6.2.4"/>
    </reaction>
</comment>
<dbReference type="PANTHER" id="PTHR30580">
    <property type="entry name" value="PRIMOSOMAL PROTEIN N"/>
    <property type="match status" value="1"/>
</dbReference>
<feature type="binding site" evidence="8">
    <location>
        <position position="342"/>
    </location>
    <ligand>
        <name>Zn(2+)</name>
        <dbReference type="ChEBI" id="CHEBI:29105"/>
        <label>2</label>
    </ligand>
</feature>
<keyword evidence="5 8" id="KW-0862">Zinc</keyword>
<feature type="domain" description="Helicase C-terminal" evidence="10">
    <location>
        <begin position="368"/>
        <end position="529"/>
    </location>
</feature>
<evidence type="ECO:0000256" key="1">
    <source>
        <dbReference type="ARBA" id="ARBA00022515"/>
    </source>
</evidence>
<evidence type="ECO:0000313" key="12">
    <source>
        <dbReference type="Proteomes" id="UP000789803"/>
    </source>
</evidence>
<evidence type="ECO:0000256" key="2">
    <source>
        <dbReference type="ARBA" id="ARBA00022705"/>
    </source>
</evidence>
<keyword evidence="7 8" id="KW-0238">DNA-binding</keyword>
<gene>
    <name evidence="8 11" type="primary">priA</name>
    <name evidence="11" type="ORF">LMG7974_00009</name>
</gene>
<dbReference type="Gene3D" id="3.40.50.300">
    <property type="entry name" value="P-loop containing nucleotide triphosphate hydrolases"/>
    <property type="match status" value="2"/>
</dbReference>
<feature type="binding site" evidence="8">
    <location>
        <position position="360"/>
    </location>
    <ligand>
        <name>Zn(2+)</name>
        <dbReference type="ChEBI" id="CHEBI:29105"/>
        <label>2</label>
    </ligand>
</feature>
<sequence>MRYYTVGFVGLNLAPLTYHSDEKLLKFRLVYVSLRGKNTLACVLDECEKPSFKTLEIVQILPFGLTNIQQEIFNFIRYYYLGDIGGTLGLFEFDNDCAALGKDSFINVPNLSQLQQKAYEFLNSHNMALLFGDTGSGKSEIYIKMIADVLNSGKQALFLMPEISLTPQMQTRLEYYFGDAVAVWHSKVTPKRKNEILNGIKSSNIRLIAGARSALFLPLWHLGLIVVDEEHDDSYKNHSRPHYNARDLSLIIGQKCDIKVVLGSATPSLTTYEKLPSFRLKQTFFNTQKTYIFDKSQTGLSKIIKDEISKSLSKNKQIIVCLPTRANYRFLQCKECGETIKCPFCSVGMSYYKKQNVLKCQYCEYKTPVINRCEKCGSQVIQAQKIGTSELIEQLQQTFANARISKFDRDEITTQNKLKKALEEFNDGKIDILVGTQMLSKGHDYHNVDLAVIMGIDEMLNYADFRAREKTLALVKQVSGRAGRKGQGRAIIQTYHDDFFNDYLDNYDEFIKNELVFRAGLYPPYCRMLRILITHKNDAIASKMVMDLVDKISKFKLDFEIIGYGKCAIELMANKFRYEILIRSSSHRPLIQIAKISQNEFVDCDIDPINFS</sequence>
<dbReference type="SMART" id="SM00490">
    <property type="entry name" value="HELICc"/>
    <property type="match status" value="1"/>
</dbReference>
<evidence type="ECO:0000259" key="10">
    <source>
        <dbReference type="PROSITE" id="PS51194"/>
    </source>
</evidence>
<comment type="catalytic activity">
    <reaction evidence="8">
        <text>Couples ATP hydrolysis with the unwinding of duplex DNA by translocating in the 3'-5' direction.</text>
        <dbReference type="EC" id="5.6.2.4"/>
    </reaction>
</comment>
<dbReference type="NCBIfam" id="NF004069">
    <property type="entry name" value="PRK05580.2-1"/>
    <property type="match status" value="1"/>
</dbReference>
<keyword evidence="4 8" id="KW-0547">Nucleotide-binding</keyword>
<feature type="domain" description="Helicase ATP-binding" evidence="9">
    <location>
        <begin position="119"/>
        <end position="285"/>
    </location>
</feature>
<dbReference type="Pfam" id="PF18074">
    <property type="entry name" value="PriA_C"/>
    <property type="match status" value="1"/>
</dbReference>
<dbReference type="Pfam" id="PF18319">
    <property type="entry name" value="Zn_ribbon_PriA"/>
    <property type="match status" value="1"/>
</dbReference>
<dbReference type="InterPro" id="IPR040498">
    <property type="entry name" value="PriA_CRR"/>
</dbReference>
<evidence type="ECO:0000313" key="11">
    <source>
        <dbReference type="EMBL" id="CAD7286638.1"/>
    </source>
</evidence>
<dbReference type="PROSITE" id="PS51194">
    <property type="entry name" value="HELICASE_CTER"/>
    <property type="match status" value="1"/>
</dbReference>
<evidence type="ECO:0000256" key="4">
    <source>
        <dbReference type="ARBA" id="ARBA00022741"/>
    </source>
</evidence>
<dbReference type="PANTHER" id="PTHR30580:SF0">
    <property type="entry name" value="PRIMOSOMAL PROTEIN N"/>
    <property type="match status" value="1"/>
</dbReference>
<dbReference type="Pfam" id="PF00271">
    <property type="entry name" value="Helicase_C"/>
    <property type="match status" value="1"/>
</dbReference>
<evidence type="ECO:0000256" key="5">
    <source>
        <dbReference type="ARBA" id="ARBA00022833"/>
    </source>
</evidence>
<protein>
    <recommendedName>
        <fullName evidence="8">Replication restart protein PriA</fullName>
    </recommendedName>
    <alternativeName>
        <fullName evidence="8">ATP-dependent DNA helicase PriA</fullName>
        <ecNumber evidence="8">5.6.2.4</ecNumber>
    </alternativeName>
    <alternativeName>
        <fullName evidence="8">DNA 3'-5' helicase PriA</fullName>
    </alternativeName>
</protein>
<feature type="binding site" evidence="8">
    <location>
        <position position="376"/>
    </location>
    <ligand>
        <name>Zn(2+)</name>
        <dbReference type="ChEBI" id="CHEBI:29105"/>
        <label>1</label>
    </ligand>
</feature>
<feature type="binding site" evidence="8">
    <location>
        <position position="345"/>
    </location>
    <ligand>
        <name>Zn(2+)</name>
        <dbReference type="ChEBI" id="CHEBI:29105"/>
        <label>2</label>
    </ligand>
</feature>
<dbReference type="SMART" id="SM00487">
    <property type="entry name" value="DEXDc"/>
    <property type="match status" value="1"/>
</dbReference>
<dbReference type="NCBIfam" id="TIGR00595">
    <property type="entry name" value="priA"/>
    <property type="match status" value="1"/>
</dbReference>
<dbReference type="InterPro" id="IPR014001">
    <property type="entry name" value="Helicase_ATP-bd"/>
</dbReference>
<evidence type="ECO:0000256" key="8">
    <source>
        <dbReference type="HAMAP-Rule" id="MF_00983"/>
    </source>
</evidence>
<name>A0ABN7K258_9BACT</name>
<keyword evidence="1 8" id="KW-0639">Primosome</keyword>
<dbReference type="Pfam" id="PF00270">
    <property type="entry name" value="DEAD"/>
    <property type="match status" value="1"/>
</dbReference>
<feature type="binding site" evidence="8">
    <location>
        <position position="363"/>
    </location>
    <ligand>
        <name>Zn(2+)</name>
        <dbReference type="ChEBI" id="CHEBI:29105"/>
        <label>2</label>
    </ligand>
</feature>
<keyword evidence="2 8" id="KW-0235">DNA replication</keyword>
<organism evidence="11 12">
    <name type="scientific">Campylobacter majalis</name>
    <dbReference type="NCBI Taxonomy" id="2790656"/>
    <lineage>
        <taxon>Bacteria</taxon>
        <taxon>Pseudomonadati</taxon>
        <taxon>Campylobacterota</taxon>
        <taxon>Epsilonproteobacteria</taxon>
        <taxon>Campylobacterales</taxon>
        <taxon>Campylobacteraceae</taxon>
        <taxon>Campylobacter</taxon>
    </lineage>
</organism>
<dbReference type="RefSeq" id="WP_229931839.1">
    <property type="nucleotide sequence ID" value="NZ_CAJHOF010000001.1"/>
</dbReference>
<dbReference type="EMBL" id="CAJHOF010000001">
    <property type="protein sequence ID" value="CAD7286638.1"/>
    <property type="molecule type" value="Genomic_DNA"/>
</dbReference>
<accession>A0ABN7K258</accession>
<dbReference type="InterPro" id="IPR001650">
    <property type="entry name" value="Helicase_C-like"/>
</dbReference>
<keyword evidence="6 8" id="KW-0067">ATP-binding</keyword>
<dbReference type="HAMAP" id="MF_00983">
    <property type="entry name" value="PriA"/>
    <property type="match status" value="1"/>
</dbReference>
<comment type="cofactor">
    <cofactor evidence="8">
        <name>Zn(2+)</name>
        <dbReference type="ChEBI" id="CHEBI:29105"/>
    </cofactor>
    <text evidence="8">Binds 2 zinc ions per subunit.</text>
</comment>
<dbReference type="Proteomes" id="UP000789803">
    <property type="component" value="Unassembled WGS sequence"/>
</dbReference>
<comment type="caution">
    <text evidence="11">The sequence shown here is derived from an EMBL/GenBank/DDBJ whole genome shotgun (WGS) entry which is preliminary data.</text>
</comment>
<comment type="similarity">
    <text evidence="8">Belongs to the helicase family. PriA subfamily.</text>
</comment>
<evidence type="ECO:0000256" key="6">
    <source>
        <dbReference type="ARBA" id="ARBA00022840"/>
    </source>
</evidence>
<dbReference type="InterPro" id="IPR041236">
    <property type="entry name" value="PriA_C"/>
</dbReference>
<dbReference type="GO" id="GO:0016787">
    <property type="term" value="F:hydrolase activity"/>
    <property type="evidence" value="ECO:0007669"/>
    <property type="project" value="UniProtKB-KW"/>
</dbReference>
<dbReference type="InterPro" id="IPR005259">
    <property type="entry name" value="PriA"/>
</dbReference>
<keyword evidence="8 11" id="KW-0378">Hydrolase</keyword>
<keyword evidence="8" id="KW-0413">Isomerase</keyword>